<name>A0ABN8ICN5_9NEOP</name>
<gene>
    <name evidence="1" type="ORF">IPOD504_LOCUS7561</name>
</gene>
<evidence type="ECO:0000313" key="2">
    <source>
        <dbReference type="Proteomes" id="UP000837857"/>
    </source>
</evidence>
<organism evidence="1 2">
    <name type="scientific">Iphiclides podalirius</name>
    <name type="common">scarce swallowtail</name>
    <dbReference type="NCBI Taxonomy" id="110791"/>
    <lineage>
        <taxon>Eukaryota</taxon>
        <taxon>Metazoa</taxon>
        <taxon>Ecdysozoa</taxon>
        <taxon>Arthropoda</taxon>
        <taxon>Hexapoda</taxon>
        <taxon>Insecta</taxon>
        <taxon>Pterygota</taxon>
        <taxon>Neoptera</taxon>
        <taxon>Endopterygota</taxon>
        <taxon>Lepidoptera</taxon>
        <taxon>Glossata</taxon>
        <taxon>Ditrysia</taxon>
        <taxon>Papilionoidea</taxon>
        <taxon>Papilionidae</taxon>
        <taxon>Papilioninae</taxon>
        <taxon>Iphiclides</taxon>
    </lineage>
</organism>
<feature type="non-terminal residue" evidence="1">
    <location>
        <position position="1"/>
    </location>
</feature>
<sequence>MTRGALGSAVSWPGAAVALSSPLVNTLVQPSTKSFAYSTTQYINALLHFNLNHQHQVHQALPVPQLLQNNQPRYPNNLMETRTLQ</sequence>
<accession>A0ABN8ICN5</accession>
<protein>
    <submittedName>
        <fullName evidence="1">Uncharacterized protein</fullName>
    </submittedName>
</protein>
<proteinExistence type="predicted"/>
<keyword evidence="2" id="KW-1185">Reference proteome</keyword>
<dbReference type="EMBL" id="OW152814">
    <property type="protein sequence ID" value="CAH2050607.1"/>
    <property type="molecule type" value="Genomic_DNA"/>
</dbReference>
<dbReference type="Proteomes" id="UP000837857">
    <property type="component" value="Chromosome 2"/>
</dbReference>
<reference evidence="1" key="1">
    <citation type="submission" date="2022-03" db="EMBL/GenBank/DDBJ databases">
        <authorList>
            <person name="Martin H S."/>
        </authorList>
    </citation>
    <scope>NUCLEOTIDE SEQUENCE</scope>
</reference>
<evidence type="ECO:0000313" key="1">
    <source>
        <dbReference type="EMBL" id="CAH2050607.1"/>
    </source>
</evidence>